<evidence type="ECO:0000313" key="3">
    <source>
        <dbReference type="Proteomes" id="UP000694569"/>
    </source>
</evidence>
<dbReference type="AlphaFoldDB" id="A0A8C5WKY4"/>
<name>A0A8C5WKY4_9ANUR</name>
<feature type="compositionally biased region" description="Basic residues" evidence="1">
    <location>
        <begin position="8"/>
        <end position="74"/>
    </location>
</feature>
<feature type="region of interest" description="Disordered" evidence="1">
    <location>
        <begin position="116"/>
        <end position="137"/>
    </location>
</feature>
<keyword evidence="3" id="KW-1185">Reference proteome</keyword>
<reference evidence="2" key="1">
    <citation type="submission" date="2025-08" db="UniProtKB">
        <authorList>
            <consortium name="Ensembl"/>
        </authorList>
    </citation>
    <scope>IDENTIFICATION</scope>
</reference>
<reference evidence="2" key="2">
    <citation type="submission" date="2025-09" db="UniProtKB">
        <authorList>
            <consortium name="Ensembl"/>
        </authorList>
    </citation>
    <scope>IDENTIFICATION</scope>
</reference>
<dbReference type="Proteomes" id="UP000694569">
    <property type="component" value="Unplaced"/>
</dbReference>
<dbReference type="Ensembl" id="ENSLLET00000047928.1">
    <property type="protein sequence ID" value="ENSLLEP00000046092.1"/>
    <property type="gene ID" value="ENSLLEG00000029229.1"/>
</dbReference>
<dbReference type="GeneTree" id="ENSGT01010000224580"/>
<accession>A0A8C5WKY4</accession>
<proteinExistence type="predicted"/>
<organism evidence="2 3">
    <name type="scientific">Leptobrachium leishanense</name>
    <name type="common">Leishan spiny toad</name>
    <dbReference type="NCBI Taxonomy" id="445787"/>
    <lineage>
        <taxon>Eukaryota</taxon>
        <taxon>Metazoa</taxon>
        <taxon>Chordata</taxon>
        <taxon>Craniata</taxon>
        <taxon>Vertebrata</taxon>
        <taxon>Euteleostomi</taxon>
        <taxon>Amphibia</taxon>
        <taxon>Batrachia</taxon>
        <taxon>Anura</taxon>
        <taxon>Pelobatoidea</taxon>
        <taxon>Megophryidae</taxon>
        <taxon>Leptobrachium</taxon>
    </lineage>
</organism>
<dbReference type="OrthoDB" id="9968761at2759"/>
<feature type="region of interest" description="Disordered" evidence="1">
    <location>
        <begin position="164"/>
        <end position="183"/>
    </location>
</feature>
<evidence type="ECO:0000256" key="1">
    <source>
        <dbReference type="SAM" id="MobiDB-lite"/>
    </source>
</evidence>
<sequence length="183" mass="20498">MGLSRSRAVPRSRSKSRAVPRSRSKSRAVPRSRSKSRAVPRSRSKSRAVPRSRSKSRAVPRSRSKSRAVPRSRSKTQVNTLTHTIQDMQLNHKYLQSQVQVALARGHFSTPDLVATSNPIHQDDSEPTVLDSTSDMDPTIPYSVQGIVIRRTDLENPVTILTTQTSSLEVTGPGPNRRRRRKK</sequence>
<feature type="region of interest" description="Disordered" evidence="1">
    <location>
        <begin position="1"/>
        <end position="77"/>
    </location>
</feature>
<protein>
    <submittedName>
        <fullName evidence="2">Uncharacterized protein</fullName>
    </submittedName>
</protein>
<evidence type="ECO:0000313" key="2">
    <source>
        <dbReference type="Ensembl" id="ENSLLEP00000046092.1"/>
    </source>
</evidence>